<feature type="chain" id="PRO_5044778771" description="Cysteine protease" evidence="7">
    <location>
        <begin position="22"/>
        <end position="433"/>
    </location>
</feature>
<dbReference type="Pfam" id="PF00396">
    <property type="entry name" value="Granulin"/>
    <property type="match status" value="1"/>
</dbReference>
<keyword evidence="4" id="KW-0788">Thiol protease</keyword>
<dbReference type="PROSITE" id="PS51257">
    <property type="entry name" value="PROKAR_LIPOPROTEIN"/>
    <property type="match status" value="1"/>
</dbReference>
<keyword evidence="5" id="KW-1015">Disulfide bond</keyword>
<accession>A0ABD3GX82</accession>
<dbReference type="InterPro" id="IPR000118">
    <property type="entry name" value="Granulin"/>
</dbReference>
<dbReference type="SMART" id="SM00848">
    <property type="entry name" value="Inhibitor_I29"/>
    <property type="match status" value="1"/>
</dbReference>
<gene>
    <name evidence="10" type="ORF">R1sor_001890</name>
</gene>
<dbReference type="InterPro" id="IPR000668">
    <property type="entry name" value="Peptidase_C1A_C"/>
</dbReference>
<sequence length="433" mass="47484">MAAILKTAILLMSFGFACVAGLDFSKTGYDPKDLESEGTLKALYDSWATKHGRLHESPGAKETRYSIFKDNLEYIHEHNKKARDYVLGLNQFADLTHDEFKSQYAGTKLNRRREERRPFTYADVTLVPDSIDWRSLGAVSEVKNQGSCGGCWAFSTTGAIEGINQIVTGELVSLSEQELIDCDTESEQGCNGGIMDDAFDYVADNGGLHNESAYPYQEVQGTCMRDSLDGPVVTIHSAADVTRKNELNLQKAVANQPVSVAIEAGGKPFQFYSGGVFTGDCGTELDHGVLAVGYGTDAGTDYWIVKNSWGPEWGESGFIRLERNIDAKEGKCGITLGASYPVKTGPNPSPRPPSPPAPRPDDSGVCCHDQQHCCPYDKPICDLDTNRCLASTRDRFGVAMLEQTPATWRSVKPYQKQFSTDSTLDEKESRSYA</sequence>
<dbReference type="PANTHER" id="PTHR12411">
    <property type="entry name" value="CYSTEINE PROTEASE FAMILY C1-RELATED"/>
    <property type="match status" value="1"/>
</dbReference>
<dbReference type="SUPFAM" id="SSF54001">
    <property type="entry name" value="Cysteine proteinases"/>
    <property type="match status" value="1"/>
</dbReference>
<dbReference type="InterPro" id="IPR000169">
    <property type="entry name" value="Pept_cys_AS"/>
</dbReference>
<dbReference type="GO" id="GO:0006508">
    <property type="term" value="P:proteolysis"/>
    <property type="evidence" value="ECO:0007669"/>
    <property type="project" value="UniProtKB-KW"/>
</dbReference>
<evidence type="ECO:0000313" key="10">
    <source>
        <dbReference type="EMBL" id="KAL3683868.1"/>
    </source>
</evidence>
<evidence type="ECO:0000259" key="9">
    <source>
        <dbReference type="SMART" id="SM00848"/>
    </source>
</evidence>
<evidence type="ECO:0000259" key="8">
    <source>
        <dbReference type="SMART" id="SM00645"/>
    </source>
</evidence>
<comment type="caution">
    <text evidence="10">The sequence shown here is derived from an EMBL/GenBank/DDBJ whole genome shotgun (WGS) entry which is preliminary data.</text>
</comment>
<feature type="region of interest" description="Disordered" evidence="6">
    <location>
        <begin position="337"/>
        <end position="362"/>
    </location>
</feature>
<dbReference type="CDD" id="cd02248">
    <property type="entry name" value="Peptidase_C1A"/>
    <property type="match status" value="1"/>
</dbReference>
<name>A0ABD3GX82_9MARC</name>
<dbReference type="FunFam" id="3.90.70.10:FF:000068">
    <property type="entry name" value="Cysteine protease 1"/>
    <property type="match status" value="1"/>
</dbReference>
<feature type="domain" description="Peptidase C1A papain C-terminal" evidence="8">
    <location>
        <begin position="127"/>
        <end position="342"/>
    </location>
</feature>
<evidence type="ECO:0000313" key="11">
    <source>
        <dbReference type="Proteomes" id="UP001633002"/>
    </source>
</evidence>
<protein>
    <recommendedName>
        <fullName evidence="12">Cysteine protease</fullName>
    </recommendedName>
</protein>
<evidence type="ECO:0000256" key="5">
    <source>
        <dbReference type="ARBA" id="ARBA00023157"/>
    </source>
</evidence>
<feature type="signal peptide" evidence="7">
    <location>
        <begin position="1"/>
        <end position="21"/>
    </location>
</feature>
<evidence type="ECO:0000256" key="4">
    <source>
        <dbReference type="ARBA" id="ARBA00022807"/>
    </source>
</evidence>
<dbReference type="InterPro" id="IPR025661">
    <property type="entry name" value="Pept_asp_AS"/>
</dbReference>
<dbReference type="PRINTS" id="PR00705">
    <property type="entry name" value="PAPAIN"/>
</dbReference>
<dbReference type="InterPro" id="IPR013128">
    <property type="entry name" value="Peptidase_C1A"/>
</dbReference>
<comment type="similarity">
    <text evidence="1">Belongs to the peptidase C1 family.</text>
</comment>
<dbReference type="PROSITE" id="PS00640">
    <property type="entry name" value="THIOL_PROTEASE_ASN"/>
    <property type="match status" value="1"/>
</dbReference>
<proteinExistence type="inferred from homology"/>
<dbReference type="InterPro" id="IPR013201">
    <property type="entry name" value="Prot_inhib_I29"/>
</dbReference>
<evidence type="ECO:0000256" key="7">
    <source>
        <dbReference type="SAM" id="SignalP"/>
    </source>
</evidence>
<evidence type="ECO:0000256" key="6">
    <source>
        <dbReference type="SAM" id="MobiDB-lite"/>
    </source>
</evidence>
<dbReference type="Gene3D" id="3.90.70.10">
    <property type="entry name" value="Cysteine proteinases"/>
    <property type="match status" value="1"/>
</dbReference>
<dbReference type="GO" id="GO:0008234">
    <property type="term" value="F:cysteine-type peptidase activity"/>
    <property type="evidence" value="ECO:0007669"/>
    <property type="project" value="UniProtKB-KW"/>
</dbReference>
<evidence type="ECO:0000256" key="2">
    <source>
        <dbReference type="ARBA" id="ARBA00022670"/>
    </source>
</evidence>
<feature type="compositionally biased region" description="Pro residues" evidence="6">
    <location>
        <begin position="347"/>
        <end position="358"/>
    </location>
</feature>
<keyword evidence="3" id="KW-0378">Hydrolase</keyword>
<dbReference type="AlphaFoldDB" id="A0ABD3GX82"/>
<dbReference type="Pfam" id="PF00112">
    <property type="entry name" value="Peptidase_C1"/>
    <property type="match status" value="1"/>
</dbReference>
<feature type="domain" description="Cathepsin propeptide inhibitor" evidence="9">
    <location>
        <begin position="44"/>
        <end position="100"/>
    </location>
</feature>
<dbReference type="Proteomes" id="UP001633002">
    <property type="component" value="Unassembled WGS sequence"/>
</dbReference>
<keyword evidence="2" id="KW-0645">Protease</keyword>
<dbReference type="InterPro" id="IPR025660">
    <property type="entry name" value="Pept_his_AS"/>
</dbReference>
<reference evidence="10 11" key="1">
    <citation type="submission" date="2024-09" db="EMBL/GenBank/DDBJ databases">
        <title>Chromosome-scale assembly of Riccia sorocarpa.</title>
        <authorList>
            <person name="Paukszto L."/>
        </authorList>
    </citation>
    <scope>NUCLEOTIDE SEQUENCE [LARGE SCALE GENOMIC DNA]</scope>
    <source>
        <strain evidence="10">LP-2024</strain>
        <tissue evidence="10">Aerial parts of the thallus</tissue>
    </source>
</reference>
<keyword evidence="11" id="KW-1185">Reference proteome</keyword>
<evidence type="ECO:0000256" key="3">
    <source>
        <dbReference type="ARBA" id="ARBA00022801"/>
    </source>
</evidence>
<dbReference type="Pfam" id="PF08246">
    <property type="entry name" value="Inhibitor_I29"/>
    <property type="match status" value="1"/>
</dbReference>
<organism evidence="10 11">
    <name type="scientific">Riccia sorocarpa</name>
    <dbReference type="NCBI Taxonomy" id="122646"/>
    <lineage>
        <taxon>Eukaryota</taxon>
        <taxon>Viridiplantae</taxon>
        <taxon>Streptophyta</taxon>
        <taxon>Embryophyta</taxon>
        <taxon>Marchantiophyta</taxon>
        <taxon>Marchantiopsida</taxon>
        <taxon>Marchantiidae</taxon>
        <taxon>Marchantiales</taxon>
        <taxon>Ricciaceae</taxon>
        <taxon>Riccia</taxon>
    </lineage>
</organism>
<dbReference type="InterPro" id="IPR039417">
    <property type="entry name" value="Peptidase_C1A_papain-like"/>
</dbReference>
<dbReference type="EMBL" id="JBJQOH010000006">
    <property type="protein sequence ID" value="KAL3683868.1"/>
    <property type="molecule type" value="Genomic_DNA"/>
</dbReference>
<keyword evidence="7" id="KW-0732">Signal</keyword>
<dbReference type="PROSITE" id="PS00639">
    <property type="entry name" value="THIOL_PROTEASE_HIS"/>
    <property type="match status" value="1"/>
</dbReference>
<dbReference type="InterPro" id="IPR038765">
    <property type="entry name" value="Papain-like_cys_pep_sf"/>
</dbReference>
<evidence type="ECO:0008006" key="12">
    <source>
        <dbReference type="Google" id="ProtNLM"/>
    </source>
</evidence>
<dbReference type="PROSITE" id="PS00139">
    <property type="entry name" value="THIOL_PROTEASE_CYS"/>
    <property type="match status" value="1"/>
</dbReference>
<evidence type="ECO:0000256" key="1">
    <source>
        <dbReference type="ARBA" id="ARBA00008455"/>
    </source>
</evidence>
<dbReference type="SMART" id="SM00645">
    <property type="entry name" value="Pept_C1"/>
    <property type="match status" value="1"/>
</dbReference>